<evidence type="ECO:0000313" key="15">
    <source>
        <dbReference type="EMBL" id="MBP2002408.1"/>
    </source>
</evidence>
<feature type="domain" description="Histidine kinase" evidence="14">
    <location>
        <begin position="289"/>
        <end position="504"/>
    </location>
</feature>
<dbReference type="EC" id="2.7.13.3" evidence="3"/>
<evidence type="ECO:0000256" key="3">
    <source>
        <dbReference type="ARBA" id="ARBA00012438"/>
    </source>
</evidence>
<dbReference type="Gene3D" id="3.30.565.10">
    <property type="entry name" value="Histidine kinase-like ATPase, C-terminal domain"/>
    <property type="match status" value="1"/>
</dbReference>
<keyword evidence="12 13" id="KW-0472">Membrane</keyword>
<evidence type="ECO:0000256" key="10">
    <source>
        <dbReference type="ARBA" id="ARBA00022989"/>
    </source>
</evidence>
<keyword evidence="8 15" id="KW-0418">Kinase</keyword>
<dbReference type="Pfam" id="PF00512">
    <property type="entry name" value="HisKA"/>
    <property type="match status" value="1"/>
</dbReference>
<evidence type="ECO:0000256" key="6">
    <source>
        <dbReference type="ARBA" id="ARBA00022692"/>
    </source>
</evidence>
<dbReference type="SUPFAM" id="SSF55874">
    <property type="entry name" value="ATPase domain of HSP90 chaperone/DNA topoisomerase II/histidine kinase"/>
    <property type="match status" value="1"/>
</dbReference>
<dbReference type="InterPro" id="IPR005467">
    <property type="entry name" value="His_kinase_dom"/>
</dbReference>
<evidence type="ECO:0000256" key="1">
    <source>
        <dbReference type="ARBA" id="ARBA00000085"/>
    </source>
</evidence>
<keyword evidence="5 15" id="KW-0808">Transferase</keyword>
<feature type="transmembrane region" description="Helical" evidence="13">
    <location>
        <begin position="16"/>
        <end position="33"/>
    </location>
</feature>
<keyword evidence="4" id="KW-0597">Phosphoprotein</keyword>
<dbReference type="Pfam" id="PF02518">
    <property type="entry name" value="HATPase_c"/>
    <property type="match status" value="1"/>
</dbReference>
<dbReference type="SUPFAM" id="SSF47384">
    <property type="entry name" value="Homodimeric domain of signal transducing histidine kinase"/>
    <property type="match status" value="1"/>
</dbReference>
<evidence type="ECO:0000313" key="16">
    <source>
        <dbReference type="Proteomes" id="UP001519288"/>
    </source>
</evidence>
<keyword evidence="10 13" id="KW-1133">Transmembrane helix</keyword>
<dbReference type="Gene3D" id="3.30.450.40">
    <property type="match status" value="1"/>
</dbReference>
<dbReference type="CDD" id="cd00075">
    <property type="entry name" value="HATPase"/>
    <property type="match status" value="1"/>
</dbReference>
<comment type="caution">
    <text evidence="15">The sequence shown here is derived from an EMBL/GenBank/DDBJ whole genome shotgun (WGS) entry which is preliminary data.</text>
</comment>
<sequence>MEVNPGYSSWAAWKRYTGVTAVIILLTILLRLIDSSPSIDLVNIALIYLFPVLFSAVYWGMGPALWAAAFGVLAFDFFYVPPFLSFTVTDLRYLISFAVFIAVAVLTARLSEQLRQQVRLAREREASTASLYDISRQLTAITDIKELLSNVASQIAMDLNTQTVLYVQSEQRESLEIVVHAPVDSTWGSTESELVIANWVYQNRKRAGKGSTLLPEAVGMYLPLSIDDQIYGVLGVHLGRGISSEDQRMIEALAGIAASAIARTKLAEEAKLAHLTAESERLRTAILDSVSHELRTPLAAIIGSASGLLEGDALFTSEERKELLVTIREGALRMNRLVSNLLGMVRLESGMLGLRREWCDIQDILGVVLAQVKEDQLQRKIHVEIDPDTPFIQGDEILIEQVLVNVLSNSIKYSPDGSEIRLQVQCFPSKLSIIISDQGIGIIAAESEQIFDKFYRSHRAQHLPGTGLGLAICKGIIEAHEGTITAEPNRPQGTIIRIELPLKELEEGKIEREEEM</sequence>
<dbReference type="InterPro" id="IPR003594">
    <property type="entry name" value="HATPase_dom"/>
</dbReference>
<dbReference type="CDD" id="cd00082">
    <property type="entry name" value="HisKA"/>
    <property type="match status" value="1"/>
</dbReference>
<evidence type="ECO:0000256" key="9">
    <source>
        <dbReference type="ARBA" id="ARBA00022840"/>
    </source>
</evidence>
<comment type="catalytic activity">
    <reaction evidence="1">
        <text>ATP + protein L-histidine = ADP + protein N-phospho-L-histidine.</text>
        <dbReference type="EC" id="2.7.13.3"/>
    </reaction>
</comment>
<feature type="transmembrane region" description="Helical" evidence="13">
    <location>
        <begin position="91"/>
        <end position="110"/>
    </location>
</feature>
<feature type="transmembrane region" description="Helical" evidence="13">
    <location>
        <begin position="65"/>
        <end position="84"/>
    </location>
</feature>
<dbReference type="EMBL" id="JAGGLD010000008">
    <property type="protein sequence ID" value="MBP2002408.1"/>
    <property type="molecule type" value="Genomic_DNA"/>
</dbReference>
<evidence type="ECO:0000259" key="14">
    <source>
        <dbReference type="PROSITE" id="PS50109"/>
    </source>
</evidence>
<dbReference type="Gene3D" id="1.10.287.130">
    <property type="match status" value="1"/>
</dbReference>
<dbReference type="InterPro" id="IPR025201">
    <property type="entry name" value="KdpD_TM"/>
</dbReference>
<feature type="transmembrane region" description="Helical" evidence="13">
    <location>
        <begin position="40"/>
        <end position="59"/>
    </location>
</feature>
<evidence type="ECO:0000256" key="12">
    <source>
        <dbReference type="ARBA" id="ARBA00023136"/>
    </source>
</evidence>
<accession>A0ABS4JL21</accession>
<evidence type="ECO:0000256" key="2">
    <source>
        <dbReference type="ARBA" id="ARBA00004141"/>
    </source>
</evidence>
<keyword evidence="7" id="KW-0547">Nucleotide-binding</keyword>
<dbReference type="Proteomes" id="UP001519288">
    <property type="component" value="Unassembled WGS sequence"/>
</dbReference>
<name>A0ABS4JL21_9BACL</name>
<dbReference type="SMART" id="SM00387">
    <property type="entry name" value="HATPase_c"/>
    <property type="match status" value="1"/>
</dbReference>
<dbReference type="InterPro" id="IPR004358">
    <property type="entry name" value="Sig_transdc_His_kin-like_C"/>
</dbReference>
<dbReference type="PROSITE" id="PS50109">
    <property type="entry name" value="HIS_KIN"/>
    <property type="match status" value="1"/>
</dbReference>
<keyword evidence="9" id="KW-0067">ATP-binding</keyword>
<organism evidence="15 16">
    <name type="scientific">Paenibacillus shirakamiensis</name>
    <dbReference type="NCBI Taxonomy" id="1265935"/>
    <lineage>
        <taxon>Bacteria</taxon>
        <taxon>Bacillati</taxon>
        <taxon>Bacillota</taxon>
        <taxon>Bacilli</taxon>
        <taxon>Bacillales</taxon>
        <taxon>Paenibacillaceae</taxon>
        <taxon>Paenibacillus</taxon>
    </lineage>
</organism>
<dbReference type="InterPro" id="IPR003661">
    <property type="entry name" value="HisK_dim/P_dom"/>
</dbReference>
<dbReference type="PANTHER" id="PTHR45569:SF1">
    <property type="entry name" value="SENSOR PROTEIN KDPD"/>
    <property type="match status" value="1"/>
</dbReference>
<evidence type="ECO:0000256" key="5">
    <source>
        <dbReference type="ARBA" id="ARBA00022679"/>
    </source>
</evidence>
<dbReference type="InterPro" id="IPR029016">
    <property type="entry name" value="GAF-like_dom_sf"/>
</dbReference>
<evidence type="ECO:0000256" key="8">
    <source>
        <dbReference type="ARBA" id="ARBA00022777"/>
    </source>
</evidence>
<dbReference type="SUPFAM" id="SSF55781">
    <property type="entry name" value="GAF domain-like"/>
    <property type="match status" value="1"/>
</dbReference>
<dbReference type="InterPro" id="IPR038318">
    <property type="entry name" value="KdpD_sf"/>
</dbReference>
<evidence type="ECO:0000256" key="11">
    <source>
        <dbReference type="ARBA" id="ARBA00023012"/>
    </source>
</evidence>
<keyword evidence="16" id="KW-1185">Reference proteome</keyword>
<evidence type="ECO:0000256" key="7">
    <source>
        <dbReference type="ARBA" id="ARBA00022741"/>
    </source>
</evidence>
<dbReference type="SMART" id="SM00388">
    <property type="entry name" value="HisKA"/>
    <property type="match status" value="1"/>
</dbReference>
<dbReference type="GO" id="GO:0004673">
    <property type="term" value="F:protein histidine kinase activity"/>
    <property type="evidence" value="ECO:0007669"/>
    <property type="project" value="UniProtKB-EC"/>
</dbReference>
<protein>
    <recommendedName>
        <fullName evidence="3">histidine kinase</fullName>
        <ecNumber evidence="3">2.7.13.3</ecNumber>
    </recommendedName>
</protein>
<dbReference type="InterPro" id="IPR036097">
    <property type="entry name" value="HisK_dim/P_sf"/>
</dbReference>
<keyword evidence="6 13" id="KW-0812">Transmembrane</keyword>
<dbReference type="InterPro" id="IPR052023">
    <property type="entry name" value="Histidine_kinase_KdpD"/>
</dbReference>
<evidence type="ECO:0000256" key="4">
    <source>
        <dbReference type="ARBA" id="ARBA00022553"/>
    </source>
</evidence>
<dbReference type="InterPro" id="IPR003018">
    <property type="entry name" value="GAF"/>
</dbReference>
<dbReference type="PRINTS" id="PR00344">
    <property type="entry name" value="BCTRLSENSOR"/>
</dbReference>
<reference evidence="15 16" key="1">
    <citation type="submission" date="2021-03" db="EMBL/GenBank/DDBJ databases">
        <title>Genomic Encyclopedia of Type Strains, Phase IV (KMG-IV): sequencing the most valuable type-strain genomes for metagenomic binning, comparative biology and taxonomic classification.</title>
        <authorList>
            <person name="Goeker M."/>
        </authorList>
    </citation>
    <scope>NUCLEOTIDE SEQUENCE [LARGE SCALE GENOMIC DNA]</scope>
    <source>
        <strain evidence="15 16">DSM 26806</strain>
    </source>
</reference>
<dbReference type="RefSeq" id="WP_209865384.1">
    <property type="nucleotide sequence ID" value="NZ_JAGGLD010000008.1"/>
</dbReference>
<dbReference type="Pfam" id="PF13493">
    <property type="entry name" value="DUF4118"/>
    <property type="match status" value="1"/>
</dbReference>
<dbReference type="Pfam" id="PF13492">
    <property type="entry name" value="GAF_3"/>
    <property type="match status" value="1"/>
</dbReference>
<keyword evidence="11" id="KW-0902">Two-component regulatory system</keyword>
<gene>
    <name evidence="15" type="ORF">J2Z69_003481</name>
</gene>
<evidence type="ECO:0000256" key="13">
    <source>
        <dbReference type="SAM" id="Phobius"/>
    </source>
</evidence>
<proteinExistence type="predicted"/>
<comment type="subcellular location">
    <subcellularLocation>
        <location evidence="2">Membrane</location>
        <topology evidence="2">Multi-pass membrane protein</topology>
    </subcellularLocation>
</comment>
<dbReference type="PANTHER" id="PTHR45569">
    <property type="entry name" value="SENSOR PROTEIN KDPD"/>
    <property type="match status" value="1"/>
</dbReference>
<dbReference type="InterPro" id="IPR036890">
    <property type="entry name" value="HATPase_C_sf"/>
</dbReference>
<dbReference type="Gene3D" id="1.20.120.620">
    <property type="entry name" value="Backbone structure of the membrane domain of e. Coli histidine kinase receptor kdpd"/>
    <property type="match status" value="1"/>
</dbReference>